<dbReference type="InterPro" id="IPR019933">
    <property type="entry name" value="DivIVA_domain"/>
</dbReference>
<dbReference type="NCBIfam" id="TIGR03543">
    <property type="entry name" value="divI1A_rptt_fam"/>
    <property type="match status" value="1"/>
</dbReference>
<dbReference type="Gene3D" id="6.10.250.660">
    <property type="match status" value="1"/>
</dbReference>
<accession>A0A1H3RSE2</accession>
<dbReference type="OrthoDB" id="3480096at2"/>
<evidence type="ECO:0000313" key="1">
    <source>
        <dbReference type="EMBL" id="SDZ28626.1"/>
    </source>
</evidence>
<dbReference type="InterPro" id="IPR019932">
    <property type="entry name" value="CHP03543"/>
</dbReference>
<name>A0A1H3RSE2_9MICO</name>
<dbReference type="NCBIfam" id="TIGR03544">
    <property type="entry name" value="DivI1A_domain"/>
    <property type="match status" value="2"/>
</dbReference>
<dbReference type="EMBL" id="FNPZ01000003">
    <property type="protein sequence ID" value="SDZ28626.1"/>
    <property type="molecule type" value="Genomic_DNA"/>
</dbReference>
<protein>
    <submittedName>
        <fullName evidence="1">DivIVA domain-containing protein</fullName>
    </submittedName>
</protein>
<dbReference type="AlphaFoldDB" id="A0A1H3RSE2"/>
<proteinExistence type="predicted"/>
<reference evidence="1 2" key="1">
    <citation type="submission" date="2016-10" db="EMBL/GenBank/DDBJ databases">
        <authorList>
            <person name="de Groot N.N."/>
        </authorList>
    </citation>
    <scope>NUCLEOTIDE SEQUENCE [LARGE SCALE GENOMIC DNA]</scope>
    <source>
        <strain evidence="1 2">CGMCC 4.3491</strain>
    </source>
</reference>
<sequence>MSVPFPRTRNSTLGYDVDEVDDFLAKARLAYDERNATSGAYTLTSDTVRHTAFTMQKGGYYAPAVDAALERLEDAFALRERDRAYQAAGDEAWFASARSRAAEILARLERPDGQRFRRAGFLRVGYNVKDVDAFTSYLTEYFRSGADVTVTDVRTVVFRSRRGGYSEAQVDAVLDAVVDVMLAVR</sequence>
<gene>
    <name evidence="1" type="ORF">SAMN05216554_3042</name>
</gene>
<dbReference type="RefSeq" id="WP_092555262.1">
    <property type="nucleotide sequence ID" value="NZ_FNPZ01000003.1"/>
</dbReference>
<evidence type="ECO:0000313" key="2">
    <source>
        <dbReference type="Proteomes" id="UP000198891"/>
    </source>
</evidence>
<keyword evidence="2" id="KW-1185">Reference proteome</keyword>
<dbReference type="Proteomes" id="UP000198891">
    <property type="component" value="Unassembled WGS sequence"/>
</dbReference>
<organism evidence="1 2">
    <name type="scientific">Herbiconiux ginsengi</name>
    <dbReference type="NCBI Taxonomy" id="381665"/>
    <lineage>
        <taxon>Bacteria</taxon>
        <taxon>Bacillati</taxon>
        <taxon>Actinomycetota</taxon>
        <taxon>Actinomycetes</taxon>
        <taxon>Micrococcales</taxon>
        <taxon>Microbacteriaceae</taxon>
        <taxon>Herbiconiux</taxon>
    </lineage>
</organism>
<dbReference type="STRING" id="381665.SAMN05216554_3042"/>